<name>A0A2N9EPH5_FAGSY</name>
<reference evidence="9" key="1">
    <citation type="submission" date="2018-02" db="EMBL/GenBank/DDBJ databases">
        <authorList>
            <person name="Cohen D.B."/>
            <person name="Kent A.D."/>
        </authorList>
    </citation>
    <scope>NUCLEOTIDE SEQUENCE</scope>
</reference>
<dbReference type="InterPro" id="IPR045249">
    <property type="entry name" value="HARBI1-like"/>
</dbReference>
<evidence type="ECO:0000256" key="1">
    <source>
        <dbReference type="ARBA" id="ARBA00001968"/>
    </source>
</evidence>
<keyword evidence="6" id="KW-0378">Hydrolase</keyword>
<evidence type="ECO:0000256" key="5">
    <source>
        <dbReference type="ARBA" id="ARBA00022723"/>
    </source>
</evidence>
<accession>A0A2N9EPH5</accession>
<dbReference type="InterPro" id="IPR027806">
    <property type="entry name" value="HARBI1_dom"/>
</dbReference>
<dbReference type="PANTHER" id="PTHR22930:SF228">
    <property type="entry name" value="PROTEIN ALP1-LIKE"/>
    <property type="match status" value="1"/>
</dbReference>
<dbReference type="EMBL" id="OIVN01000229">
    <property type="protein sequence ID" value="SPC76705.1"/>
    <property type="molecule type" value="Genomic_DNA"/>
</dbReference>
<feature type="domain" description="DDE Tnp4" evidence="8">
    <location>
        <begin position="15"/>
        <end position="132"/>
    </location>
</feature>
<comment type="cofactor">
    <cofactor evidence="1">
        <name>a divalent metal cation</name>
        <dbReference type="ChEBI" id="CHEBI:60240"/>
    </cofactor>
</comment>
<dbReference type="PANTHER" id="PTHR22930">
    <property type="match status" value="1"/>
</dbReference>
<dbReference type="AlphaFoldDB" id="A0A2N9EPH5"/>
<dbReference type="GO" id="GO:0016787">
    <property type="term" value="F:hydrolase activity"/>
    <property type="evidence" value="ECO:0007669"/>
    <property type="project" value="UniProtKB-KW"/>
</dbReference>
<evidence type="ECO:0000256" key="6">
    <source>
        <dbReference type="ARBA" id="ARBA00022801"/>
    </source>
</evidence>
<dbReference type="Pfam" id="PF13359">
    <property type="entry name" value="DDE_Tnp_4"/>
    <property type="match status" value="1"/>
</dbReference>
<keyword evidence="5" id="KW-0479">Metal-binding</keyword>
<sequence length="229" mass="25898">MELLFVHQFQRKCKEAGWEGSAHDSRVLNDALNRPRGLQILEGRYYLGDAGYGVRKGVISPYRSVRYHLNEFSDNPPRNGKELFNLRHSSLRTTIERCFGILKKRFRVLDAEPFWSFPTQVDVVLACCIIHNHIIGVDPLDSIVNDVALDTQFENGKLCQKSGFGWNDDLKMITCDRTMYDEAVVAHPSHANFLNKKIEMYDELALVVGKDMATGSFSKGVTDVPPGCS</sequence>
<keyword evidence="7" id="KW-0539">Nucleus</keyword>
<keyword evidence="4" id="KW-0540">Nuclease</keyword>
<evidence type="ECO:0000259" key="8">
    <source>
        <dbReference type="Pfam" id="PF13359"/>
    </source>
</evidence>
<comment type="subcellular location">
    <subcellularLocation>
        <location evidence="2">Nucleus</location>
    </subcellularLocation>
</comment>
<dbReference type="GO" id="GO:0004518">
    <property type="term" value="F:nuclease activity"/>
    <property type="evidence" value="ECO:0007669"/>
    <property type="project" value="UniProtKB-KW"/>
</dbReference>
<comment type="similarity">
    <text evidence="3">Belongs to the HARBI1 family.</text>
</comment>
<proteinExistence type="inferred from homology"/>
<evidence type="ECO:0000256" key="7">
    <source>
        <dbReference type="ARBA" id="ARBA00023242"/>
    </source>
</evidence>
<gene>
    <name evidence="9" type="ORF">FSB_LOCUS4587</name>
</gene>
<evidence type="ECO:0000256" key="3">
    <source>
        <dbReference type="ARBA" id="ARBA00006958"/>
    </source>
</evidence>
<dbReference type="GO" id="GO:0005634">
    <property type="term" value="C:nucleus"/>
    <property type="evidence" value="ECO:0007669"/>
    <property type="project" value="UniProtKB-SubCell"/>
</dbReference>
<dbReference type="GO" id="GO:0046872">
    <property type="term" value="F:metal ion binding"/>
    <property type="evidence" value="ECO:0007669"/>
    <property type="project" value="UniProtKB-KW"/>
</dbReference>
<protein>
    <recommendedName>
        <fullName evidence="8">DDE Tnp4 domain-containing protein</fullName>
    </recommendedName>
</protein>
<organism evidence="9">
    <name type="scientific">Fagus sylvatica</name>
    <name type="common">Beechnut</name>
    <dbReference type="NCBI Taxonomy" id="28930"/>
    <lineage>
        <taxon>Eukaryota</taxon>
        <taxon>Viridiplantae</taxon>
        <taxon>Streptophyta</taxon>
        <taxon>Embryophyta</taxon>
        <taxon>Tracheophyta</taxon>
        <taxon>Spermatophyta</taxon>
        <taxon>Magnoliopsida</taxon>
        <taxon>eudicotyledons</taxon>
        <taxon>Gunneridae</taxon>
        <taxon>Pentapetalae</taxon>
        <taxon>rosids</taxon>
        <taxon>fabids</taxon>
        <taxon>Fagales</taxon>
        <taxon>Fagaceae</taxon>
        <taxon>Fagus</taxon>
    </lineage>
</organism>
<evidence type="ECO:0000313" key="9">
    <source>
        <dbReference type="EMBL" id="SPC76705.1"/>
    </source>
</evidence>
<evidence type="ECO:0000256" key="4">
    <source>
        <dbReference type="ARBA" id="ARBA00022722"/>
    </source>
</evidence>
<evidence type="ECO:0000256" key="2">
    <source>
        <dbReference type="ARBA" id="ARBA00004123"/>
    </source>
</evidence>